<reference evidence="8 9" key="1">
    <citation type="submission" date="2020-07" db="EMBL/GenBank/DDBJ databases">
        <title>Taxonomic revisions and descriptions of new bacterial species based on genomic comparisons in the high-G+C-content subgroup of the family Alcaligenaceae.</title>
        <authorList>
            <person name="Szabo A."/>
            <person name="Felfoldi T."/>
        </authorList>
    </citation>
    <scope>NUCLEOTIDE SEQUENCE [LARGE SCALE GENOMIC DNA]</scope>
    <source>
        <strain evidence="8 9">LMG 24012</strain>
    </source>
</reference>
<evidence type="ECO:0000256" key="1">
    <source>
        <dbReference type="ARBA" id="ARBA00010982"/>
    </source>
</evidence>
<keyword evidence="2 5" id="KW-0808">Transferase</keyword>
<dbReference type="InterPro" id="IPR016039">
    <property type="entry name" value="Thiolase-like"/>
</dbReference>
<protein>
    <submittedName>
        <fullName evidence="8">Thiolase family protein</fullName>
    </submittedName>
</protein>
<accession>A0A853G447</accession>
<organism evidence="8 9">
    <name type="scientific">Parapusillimonas granuli</name>
    <dbReference type="NCBI Taxonomy" id="380911"/>
    <lineage>
        <taxon>Bacteria</taxon>
        <taxon>Pseudomonadati</taxon>
        <taxon>Pseudomonadota</taxon>
        <taxon>Betaproteobacteria</taxon>
        <taxon>Burkholderiales</taxon>
        <taxon>Alcaligenaceae</taxon>
        <taxon>Parapusillimonas</taxon>
    </lineage>
</organism>
<feature type="active site" description="Acyl-thioester intermediate" evidence="4">
    <location>
        <position position="90"/>
    </location>
</feature>
<dbReference type="RefSeq" id="WP_180154617.1">
    <property type="nucleotide sequence ID" value="NZ_JACCEM010000004.1"/>
</dbReference>
<dbReference type="PANTHER" id="PTHR18919">
    <property type="entry name" value="ACETYL-COA C-ACYLTRANSFERASE"/>
    <property type="match status" value="1"/>
</dbReference>
<dbReference type="AlphaFoldDB" id="A0A853G447"/>
<dbReference type="SUPFAM" id="SSF53901">
    <property type="entry name" value="Thiolase-like"/>
    <property type="match status" value="2"/>
</dbReference>
<evidence type="ECO:0000313" key="9">
    <source>
        <dbReference type="Proteomes" id="UP000559809"/>
    </source>
</evidence>
<feature type="domain" description="Thiolase C-terminal" evidence="7">
    <location>
        <begin position="268"/>
        <end position="395"/>
    </location>
</feature>
<evidence type="ECO:0000313" key="8">
    <source>
        <dbReference type="EMBL" id="NYT49316.1"/>
    </source>
</evidence>
<evidence type="ECO:0000259" key="6">
    <source>
        <dbReference type="Pfam" id="PF00108"/>
    </source>
</evidence>
<dbReference type="PROSITE" id="PS00737">
    <property type="entry name" value="THIOLASE_2"/>
    <property type="match status" value="1"/>
</dbReference>
<evidence type="ECO:0000259" key="7">
    <source>
        <dbReference type="Pfam" id="PF02803"/>
    </source>
</evidence>
<dbReference type="GO" id="GO:0003988">
    <property type="term" value="F:acetyl-CoA C-acyltransferase activity"/>
    <property type="evidence" value="ECO:0007669"/>
    <property type="project" value="UniProtKB-ARBA"/>
</dbReference>
<feature type="domain" description="Thiolase N-terminal" evidence="6">
    <location>
        <begin position="6"/>
        <end position="259"/>
    </location>
</feature>
<dbReference type="InterPro" id="IPR002155">
    <property type="entry name" value="Thiolase"/>
</dbReference>
<dbReference type="InterPro" id="IPR020613">
    <property type="entry name" value="Thiolase_CS"/>
</dbReference>
<comment type="caution">
    <text evidence="8">The sequence shown here is derived from an EMBL/GenBank/DDBJ whole genome shotgun (WGS) entry which is preliminary data.</text>
</comment>
<dbReference type="PROSITE" id="PS00099">
    <property type="entry name" value="THIOLASE_3"/>
    <property type="match status" value="1"/>
</dbReference>
<name>A0A853G447_9BURK</name>
<gene>
    <name evidence="8" type="ORF">H0A72_08350</name>
</gene>
<dbReference type="PIRSF" id="PIRSF000429">
    <property type="entry name" value="Ac-CoA_Ac_transf"/>
    <property type="match status" value="1"/>
</dbReference>
<evidence type="ECO:0000256" key="2">
    <source>
        <dbReference type="ARBA" id="ARBA00022679"/>
    </source>
</evidence>
<dbReference type="Gene3D" id="3.40.47.10">
    <property type="match status" value="2"/>
</dbReference>
<dbReference type="InterPro" id="IPR020616">
    <property type="entry name" value="Thiolase_N"/>
</dbReference>
<proteinExistence type="inferred from homology"/>
<evidence type="ECO:0000256" key="5">
    <source>
        <dbReference type="RuleBase" id="RU003557"/>
    </source>
</evidence>
<feature type="active site" description="Proton acceptor" evidence="4">
    <location>
        <position position="384"/>
    </location>
</feature>
<dbReference type="InterPro" id="IPR020610">
    <property type="entry name" value="Thiolase_AS"/>
</dbReference>
<dbReference type="PANTHER" id="PTHR18919:SF107">
    <property type="entry name" value="ACETYL-COA ACETYLTRANSFERASE, CYTOSOLIC"/>
    <property type="match status" value="1"/>
</dbReference>
<dbReference type="Proteomes" id="UP000559809">
    <property type="component" value="Unassembled WGS sequence"/>
</dbReference>
<dbReference type="CDD" id="cd00751">
    <property type="entry name" value="thiolase"/>
    <property type="match status" value="1"/>
</dbReference>
<dbReference type="EMBL" id="JACCEM010000004">
    <property type="protein sequence ID" value="NYT49316.1"/>
    <property type="molecule type" value="Genomic_DNA"/>
</dbReference>
<comment type="similarity">
    <text evidence="1 5">Belongs to the thiolase-like superfamily. Thiolase family.</text>
</comment>
<keyword evidence="9" id="KW-1185">Reference proteome</keyword>
<keyword evidence="3 5" id="KW-0012">Acyltransferase</keyword>
<dbReference type="NCBIfam" id="TIGR01930">
    <property type="entry name" value="AcCoA-C-Actrans"/>
    <property type="match status" value="1"/>
</dbReference>
<dbReference type="InterPro" id="IPR020617">
    <property type="entry name" value="Thiolase_C"/>
</dbReference>
<sequence length="398" mass="41203">MSDADVVVVSVARTPFGRFEGALRDLDGPALGALAIDAGIARSGIAASAVDALYGGVGMIASAMLTPVRQAVLSSSLPETTPSATIDRACCSGMTAIGMGFRDIRLGEASVVVCGGFESLSRTPLLWPRQRARRLGDVCVEDPLLIRGRVVEQPIAVYTGEESIRRGVGRAAQDAWALESQQRYARAQADGYFDFERFAVEVPGPKGTSRWVTADESPRPDTSLEDLAKLKPVYGGKTVTAGNAPGLNDGAAFLVLCRRDFARANGLEALARIVDYAQVSGAPTSGTSTPATAIARLADRAGMDACGWDIIEINEAYAATPLVSTLALAGGDAAVAGRLRSRTNMHGGAVALGHPLGASGARIVMTLINGLRRRGGGRGVAAICGGFGQGDAMSITVE</sequence>
<dbReference type="Pfam" id="PF02803">
    <property type="entry name" value="Thiolase_C"/>
    <property type="match status" value="1"/>
</dbReference>
<dbReference type="Pfam" id="PF00108">
    <property type="entry name" value="Thiolase_N"/>
    <property type="match status" value="1"/>
</dbReference>
<feature type="active site" description="Proton acceptor" evidence="4">
    <location>
        <position position="354"/>
    </location>
</feature>
<evidence type="ECO:0000256" key="4">
    <source>
        <dbReference type="PIRSR" id="PIRSR000429-1"/>
    </source>
</evidence>
<evidence type="ECO:0000256" key="3">
    <source>
        <dbReference type="ARBA" id="ARBA00023315"/>
    </source>
</evidence>